<dbReference type="Pfam" id="PF00149">
    <property type="entry name" value="Metallophos"/>
    <property type="match status" value="1"/>
</dbReference>
<dbReference type="EMBL" id="PFFQ01000006">
    <property type="protein sequence ID" value="PIW18937.1"/>
    <property type="molecule type" value="Genomic_DNA"/>
</dbReference>
<dbReference type="PANTHER" id="PTHR43143:SF1">
    <property type="entry name" value="SERINE_THREONINE-PROTEIN PHOSPHATASE CPPED1"/>
    <property type="match status" value="1"/>
</dbReference>
<dbReference type="Gene3D" id="3.60.21.10">
    <property type="match status" value="1"/>
</dbReference>
<dbReference type="AlphaFoldDB" id="A0A2M7GAJ1"/>
<feature type="domain" description="Calcineurin-like phosphoesterase" evidence="1">
    <location>
        <begin position="71"/>
        <end position="251"/>
    </location>
</feature>
<gene>
    <name evidence="2" type="ORF">COW36_02155</name>
</gene>
<dbReference type="SUPFAM" id="SSF56300">
    <property type="entry name" value="Metallo-dependent phosphatases"/>
    <property type="match status" value="1"/>
</dbReference>
<comment type="caution">
    <text evidence="2">The sequence shown here is derived from an EMBL/GenBank/DDBJ whole genome shotgun (WGS) entry which is preliminary data.</text>
</comment>
<dbReference type="InterPro" id="IPR051918">
    <property type="entry name" value="STPP_CPPED1"/>
</dbReference>
<dbReference type="PROSITE" id="PS51257">
    <property type="entry name" value="PROKAR_LIPOPROTEIN"/>
    <property type="match status" value="1"/>
</dbReference>
<accession>A0A2M7GAJ1</accession>
<evidence type="ECO:0000313" key="3">
    <source>
        <dbReference type="Proteomes" id="UP000231019"/>
    </source>
</evidence>
<dbReference type="InterPro" id="IPR004843">
    <property type="entry name" value="Calcineurin-like_PHP"/>
</dbReference>
<organism evidence="2 3">
    <name type="scientific">bacterium (Candidatus Blackallbacteria) CG17_big_fil_post_rev_8_21_14_2_50_48_46</name>
    <dbReference type="NCBI Taxonomy" id="2014261"/>
    <lineage>
        <taxon>Bacteria</taxon>
        <taxon>Candidatus Blackallbacteria</taxon>
    </lineage>
</organism>
<protein>
    <recommendedName>
        <fullName evidence="1">Calcineurin-like phosphoesterase domain-containing protein</fullName>
    </recommendedName>
</protein>
<dbReference type="PANTHER" id="PTHR43143">
    <property type="entry name" value="METALLOPHOSPHOESTERASE, CALCINEURIN SUPERFAMILY"/>
    <property type="match status" value="1"/>
</dbReference>
<dbReference type="Proteomes" id="UP000231019">
    <property type="component" value="Unassembled WGS sequence"/>
</dbReference>
<evidence type="ECO:0000259" key="1">
    <source>
        <dbReference type="Pfam" id="PF00149"/>
    </source>
</evidence>
<dbReference type="GO" id="GO:0016787">
    <property type="term" value="F:hydrolase activity"/>
    <property type="evidence" value="ECO:0007669"/>
    <property type="project" value="InterPro"/>
</dbReference>
<proteinExistence type="predicted"/>
<dbReference type="InterPro" id="IPR029052">
    <property type="entry name" value="Metallo-depent_PP-like"/>
</dbReference>
<name>A0A2M7GAJ1_9BACT</name>
<reference evidence="2 3" key="1">
    <citation type="submission" date="2017-09" db="EMBL/GenBank/DDBJ databases">
        <title>Depth-based differentiation of microbial function through sediment-hosted aquifers and enrichment of novel symbionts in the deep terrestrial subsurface.</title>
        <authorList>
            <person name="Probst A.J."/>
            <person name="Ladd B."/>
            <person name="Jarett J.K."/>
            <person name="Geller-Mcgrath D.E."/>
            <person name="Sieber C.M."/>
            <person name="Emerson J.B."/>
            <person name="Anantharaman K."/>
            <person name="Thomas B.C."/>
            <person name="Malmstrom R."/>
            <person name="Stieglmeier M."/>
            <person name="Klingl A."/>
            <person name="Woyke T."/>
            <person name="Ryan C.M."/>
            <person name="Banfield J.F."/>
        </authorList>
    </citation>
    <scope>NUCLEOTIDE SEQUENCE [LARGE SCALE GENOMIC DNA]</scope>
    <source>
        <strain evidence="2">CG17_big_fil_post_rev_8_21_14_2_50_48_46</strain>
    </source>
</reference>
<evidence type="ECO:0000313" key="2">
    <source>
        <dbReference type="EMBL" id="PIW18937.1"/>
    </source>
</evidence>
<sequence>MRQMLSRSAVLVILAGAGLTACLRNGGTPVRSNLVPTGLNAAASRADEPVFGNTVTNIRRVLQKPYNGTLRFVVMGDNRNSSPISTGGNKVYAKVIEAVNQLKPDFVVNMGDFTFDALKPHWTTFERITGKVQVPYLTVVGNHDILFGRSYYETRYTQPNPETGLDDYSFDYGNSRIIALDSANYNLTDRQFVWLEKQYQTPLKKFVFTHTPPRYGVWDHKLSPSPEISARFMGLNEKYHVDHVFLGHIHLYDKRVINGVPYVVSGGAGAPLDRGKDYGENKYHVSLVEVTGNQVSERMVPIQTRIQTHGPTTYTHGLEANQMTDTVLRNFPSDYIPPEEQANDR</sequence>